<dbReference type="PANTHER" id="PTHR43581:SF4">
    <property type="entry name" value="ATP_GTP PHOSPHATASE"/>
    <property type="match status" value="1"/>
</dbReference>
<proteinExistence type="predicted"/>
<keyword evidence="4" id="KW-0255">Endonuclease</keyword>
<dbReference type="SUPFAM" id="SSF52540">
    <property type="entry name" value="P-loop containing nucleoside triphosphate hydrolases"/>
    <property type="match status" value="1"/>
</dbReference>
<feature type="domain" description="OLD protein-like TOPRIM" evidence="3">
    <location>
        <begin position="446"/>
        <end position="511"/>
    </location>
</feature>
<feature type="region of interest" description="Disordered" evidence="1">
    <location>
        <begin position="524"/>
        <end position="543"/>
    </location>
</feature>
<keyword evidence="4" id="KW-0540">Nuclease</keyword>
<dbReference type="Gene3D" id="3.40.50.300">
    <property type="entry name" value="P-loop containing nucleotide triphosphate hydrolases"/>
    <property type="match status" value="1"/>
</dbReference>
<keyword evidence="5" id="KW-1185">Reference proteome</keyword>
<accession>A0A917KZH3</accession>
<keyword evidence="4" id="KW-0378">Hydrolase</keyword>
<evidence type="ECO:0000313" key="5">
    <source>
        <dbReference type="Proteomes" id="UP000625682"/>
    </source>
</evidence>
<reference evidence="4" key="1">
    <citation type="journal article" date="2014" name="Int. J. Syst. Evol. Microbiol.">
        <title>Complete genome sequence of Corynebacterium casei LMG S-19264T (=DSM 44701T), isolated from a smear-ripened cheese.</title>
        <authorList>
            <consortium name="US DOE Joint Genome Institute (JGI-PGF)"/>
            <person name="Walter F."/>
            <person name="Albersmeier A."/>
            <person name="Kalinowski J."/>
            <person name="Ruckert C."/>
        </authorList>
    </citation>
    <scope>NUCLEOTIDE SEQUENCE</scope>
    <source>
        <strain evidence="4">CGMCC 4.7272</strain>
    </source>
</reference>
<feature type="domain" description="Endonuclease GajA/Old nuclease/RecF-like AAA" evidence="2">
    <location>
        <begin position="1"/>
        <end position="385"/>
    </location>
</feature>
<dbReference type="EMBL" id="BMMU01000009">
    <property type="protein sequence ID" value="GGJ32590.1"/>
    <property type="molecule type" value="Genomic_DNA"/>
</dbReference>
<dbReference type="InterPro" id="IPR041685">
    <property type="entry name" value="AAA_GajA/Old/RecF-like"/>
</dbReference>
<dbReference type="InterPro" id="IPR027417">
    <property type="entry name" value="P-loop_NTPase"/>
</dbReference>
<dbReference type="InterPro" id="IPR034139">
    <property type="entry name" value="TOPRIM_OLD"/>
</dbReference>
<dbReference type="InterPro" id="IPR051396">
    <property type="entry name" value="Bact_Antivir_Def_Nuclease"/>
</dbReference>
<sequence length="640" mass="71010">MKIKRVRIENFCCLHKVDVSFEDITSFIGPTGVGKSTVLRALDWFFNGEKGVALSDDDIHSAAEGGRISVEVEFDGLTDHDRQTLGRYAPDGVASVSIWRTWQNGEDKITGKALAYGPFEEVRKNEKAMELRRAYDQLRESDTSLGLSAAGTKDKVLEAMRTWELANRDRLTEAEVEDTHFFGFAGQSRLAQLIDFVFVSADLRAYEEADDQKATALGRILDHAVDRSQANEQLGEIEENAHLARQEVHSKVYGPVLDEVSAALSAEVAKFTTGREVVVTPTVQAPRPARTTFQVSIRDGAAHTSVHRQGHGFQRALIIAALKYLADRRRSADGMRTLCLAIEEPELFQHPPQARTFAKVLRELVATSPQARTQVMYATHNPVFIDPKGYHQIRRLGRAAGEGHPVTEVWQATEEDLCGALDGLVDKKVIRSRTEGTLSGALAEGFFAHAVVLVEGRGDEGVITGCADRSGINLGAEGISVIEVHGKDNLMISDALFSALGVPCYVVFDGDAGMEERKRASVQHLIPQQRQDKEQEFERQARNNRTKNANLLQYLGTTPNPQPADDSTGRYTVFEDTLETHLDQHWPTWEERRRELVRAGEGVDGKNAATYLETTRTVVTEPSFLLHALLENVRTLTGRR</sequence>
<dbReference type="Proteomes" id="UP000625682">
    <property type="component" value="Unassembled WGS sequence"/>
</dbReference>
<comment type="caution">
    <text evidence="4">The sequence shown here is derived from an EMBL/GenBank/DDBJ whole genome shotgun (WGS) entry which is preliminary data.</text>
</comment>
<evidence type="ECO:0000259" key="3">
    <source>
        <dbReference type="Pfam" id="PF20469"/>
    </source>
</evidence>
<organism evidence="4 5">
    <name type="scientific">Streptomyces lacrimifluminis</name>
    <dbReference type="NCBI Taxonomy" id="1500077"/>
    <lineage>
        <taxon>Bacteria</taxon>
        <taxon>Bacillati</taxon>
        <taxon>Actinomycetota</taxon>
        <taxon>Actinomycetes</taxon>
        <taxon>Kitasatosporales</taxon>
        <taxon>Streptomycetaceae</taxon>
        <taxon>Streptomyces</taxon>
    </lineage>
</organism>
<dbReference type="RefSeq" id="WP_189147968.1">
    <property type="nucleotide sequence ID" value="NZ_BAABER010000025.1"/>
</dbReference>
<dbReference type="AlphaFoldDB" id="A0A917KZH3"/>
<dbReference type="CDD" id="cd01026">
    <property type="entry name" value="TOPRIM_OLD"/>
    <property type="match status" value="1"/>
</dbReference>
<dbReference type="GO" id="GO:0004519">
    <property type="term" value="F:endonuclease activity"/>
    <property type="evidence" value="ECO:0007669"/>
    <property type="project" value="UniProtKB-KW"/>
</dbReference>
<evidence type="ECO:0000313" key="4">
    <source>
        <dbReference type="EMBL" id="GGJ32590.1"/>
    </source>
</evidence>
<evidence type="ECO:0000259" key="2">
    <source>
        <dbReference type="Pfam" id="PF13175"/>
    </source>
</evidence>
<feature type="compositionally biased region" description="Basic and acidic residues" evidence="1">
    <location>
        <begin position="530"/>
        <end position="541"/>
    </location>
</feature>
<dbReference type="Pfam" id="PF20469">
    <property type="entry name" value="OLD-like_TOPRIM"/>
    <property type="match status" value="1"/>
</dbReference>
<gene>
    <name evidence="4" type="ORF">GCM10012282_31530</name>
</gene>
<protein>
    <submittedName>
        <fullName evidence="4">ATP-dependent endonuclease</fullName>
    </submittedName>
</protein>
<name>A0A917KZH3_9ACTN</name>
<evidence type="ECO:0000256" key="1">
    <source>
        <dbReference type="SAM" id="MobiDB-lite"/>
    </source>
</evidence>
<dbReference type="PANTHER" id="PTHR43581">
    <property type="entry name" value="ATP/GTP PHOSPHATASE"/>
    <property type="match status" value="1"/>
</dbReference>
<dbReference type="Pfam" id="PF13175">
    <property type="entry name" value="AAA_15"/>
    <property type="match status" value="1"/>
</dbReference>
<reference evidence="4" key="2">
    <citation type="submission" date="2020-09" db="EMBL/GenBank/DDBJ databases">
        <authorList>
            <person name="Sun Q."/>
            <person name="Zhou Y."/>
        </authorList>
    </citation>
    <scope>NUCLEOTIDE SEQUENCE</scope>
    <source>
        <strain evidence="4">CGMCC 4.7272</strain>
    </source>
</reference>